<evidence type="ECO:0000313" key="3">
    <source>
        <dbReference type="Proteomes" id="UP001390339"/>
    </source>
</evidence>
<keyword evidence="3" id="KW-1185">Reference proteome</keyword>
<protein>
    <submittedName>
        <fullName evidence="2">Uncharacterized protein</fullName>
    </submittedName>
</protein>
<comment type="caution">
    <text evidence="2">The sequence shown here is derived from an EMBL/GenBank/DDBJ whole genome shotgun (WGS) entry which is preliminary data.</text>
</comment>
<reference evidence="2 3" key="1">
    <citation type="journal article" date="2024" name="IMA Fungus">
        <title>Apiospora arundinis, a panoply of carbohydrate-active enzymes and secondary metabolites.</title>
        <authorList>
            <person name="Sorensen T."/>
            <person name="Petersen C."/>
            <person name="Muurmann A.T."/>
            <person name="Christiansen J.V."/>
            <person name="Brundto M.L."/>
            <person name="Overgaard C.K."/>
            <person name="Boysen A.T."/>
            <person name="Wollenberg R.D."/>
            <person name="Larsen T.O."/>
            <person name="Sorensen J.L."/>
            <person name="Nielsen K.L."/>
            <person name="Sondergaard T.E."/>
        </authorList>
    </citation>
    <scope>NUCLEOTIDE SEQUENCE [LARGE SCALE GENOMIC DNA]</scope>
    <source>
        <strain evidence="2 3">AAU 773</strain>
    </source>
</reference>
<dbReference type="Proteomes" id="UP001390339">
    <property type="component" value="Unassembled WGS sequence"/>
</dbReference>
<feature type="compositionally biased region" description="Basic and acidic residues" evidence="1">
    <location>
        <begin position="62"/>
        <end position="90"/>
    </location>
</feature>
<name>A0ABR2IBJ5_9PEZI</name>
<evidence type="ECO:0000256" key="1">
    <source>
        <dbReference type="SAM" id="MobiDB-lite"/>
    </source>
</evidence>
<sequence>MSEQLHALAGETQVLVRRVSWLTQSSVESSSVASFVSSVAGELGKLKEKWETQLEQGLAKLGEDQREFGEEKEAAQTSLKQERAKLETDRQQAQLDLDNEKSQSEAEVSREREELLKEGEVLREQAATS</sequence>
<evidence type="ECO:0000313" key="2">
    <source>
        <dbReference type="EMBL" id="KAK8860156.1"/>
    </source>
</evidence>
<organism evidence="2 3">
    <name type="scientific">Apiospora arundinis</name>
    <dbReference type="NCBI Taxonomy" id="335852"/>
    <lineage>
        <taxon>Eukaryota</taxon>
        <taxon>Fungi</taxon>
        <taxon>Dikarya</taxon>
        <taxon>Ascomycota</taxon>
        <taxon>Pezizomycotina</taxon>
        <taxon>Sordariomycetes</taxon>
        <taxon>Xylariomycetidae</taxon>
        <taxon>Amphisphaeriales</taxon>
        <taxon>Apiosporaceae</taxon>
        <taxon>Apiospora</taxon>
    </lineage>
</organism>
<dbReference type="EMBL" id="JAPCWZ010000006">
    <property type="protein sequence ID" value="KAK8860156.1"/>
    <property type="molecule type" value="Genomic_DNA"/>
</dbReference>
<feature type="region of interest" description="Disordered" evidence="1">
    <location>
        <begin position="62"/>
        <end position="129"/>
    </location>
</feature>
<accession>A0ABR2IBJ5</accession>
<gene>
    <name evidence="2" type="ORF">PGQ11_010890</name>
</gene>
<feature type="compositionally biased region" description="Basic and acidic residues" evidence="1">
    <location>
        <begin position="98"/>
        <end position="123"/>
    </location>
</feature>
<proteinExistence type="predicted"/>